<evidence type="ECO:0000313" key="1">
    <source>
        <dbReference type="EMBL" id="GAA5526285.1"/>
    </source>
</evidence>
<keyword evidence="2" id="KW-1185">Reference proteome</keyword>
<dbReference type="Pfam" id="PF11066">
    <property type="entry name" value="DUF2867"/>
    <property type="match status" value="1"/>
</dbReference>
<proteinExistence type="predicted"/>
<evidence type="ECO:0008006" key="3">
    <source>
        <dbReference type="Google" id="ProtNLM"/>
    </source>
</evidence>
<sequence>MSITQHPILAPLIAQANHVDVKTRQIHTTQPEQELRRFIAAMIGYNPRWMQRLYAIRWGFVRLLGMRQHGVPSSNQLKPEQVPMQAGQNLGFFKVTAAAEGQYLVASASESHLTAWLAIVLEPLGGANYNLHTVTIVRYHAWTGPVYFNVIRPFHHIVVNQMIKAGLAGQPTA</sequence>
<dbReference type="RefSeq" id="WP_345719939.1">
    <property type="nucleotide sequence ID" value="NZ_BAABRU010000001.1"/>
</dbReference>
<protein>
    <recommendedName>
        <fullName evidence="3">DUF2867 domain-containing protein</fullName>
    </recommendedName>
</protein>
<accession>A0ABP9WVX6</accession>
<dbReference type="EMBL" id="BAABRU010000001">
    <property type="protein sequence ID" value="GAA5526285.1"/>
    <property type="molecule type" value="Genomic_DNA"/>
</dbReference>
<dbReference type="InterPro" id="IPR021295">
    <property type="entry name" value="DUF2867"/>
</dbReference>
<organism evidence="1 2">
    <name type="scientific">Herpetosiphon gulosus</name>
    <dbReference type="NCBI Taxonomy" id="1973496"/>
    <lineage>
        <taxon>Bacteria</taxon>
        <taxon>Bacillati</taxon>
        <taxon>Chloroflexota</taxon>
        <taxon>Chloroflexia</taxon>
        <taxon>Herpetosiphonales</taxon>
        <taxon>Herpetosiphonaceae</taxon>
        <taxon>Herpetosiphon</taxon>
    </lineage>
</organism>
<evidence type="ECO:0000313" key="2">
    <source>
        <dbReference type="Proteomes" id="UP001428290"/>
    </source>
</evidence>
<comment type="caution">
    <text evidence="1">The sequence shown here is derived from an EMBL/GenBank/DDBJ whole genome shotgun (WGS) entry which is preliminary data.</text>
</comment>
<dbReference type="Proteomes" id="UP001428290">
    <property type="component" value="Unassembled WGS sequence"/>
</dbReference>
<reference evidence="1 2" key="1">
    <citation type="submission" date="2024-02" db="EMBL/GenBank/DDBJ databases">
        <title>Herpetosiphon gulosus NBRC 112829.</title>
        <authorList>
            <person name="Ichikawa N."/>
            <person name="Katano-Makiyama Y."/>
            <person name="Hidaka K."/>
        </authorList>
    </citation>
    <scope>NUCLEOTIDE SEQUENCE [LARGE SCALE GENOMIC DNA]</scope>
    <source>
        <strain evidence="1 2">NBRC 112829</strain>
    </source>
</reference>
<name>A0ABP9WVX6_9CHLR</name>
<gene>
    <name evidence="1" type="ORF">Hgul01_00057</name>
</gene>